<keyword evidence="1" id="KW-0472">Membrane</keyword>
<feature type="transmembrane region" description="Helical" evidence="1">
    <location>
        <begin position="419"/>
        <end position="441"/>
    </location>
</feature>
<feature type="transmembrane region" description="Helical" evidence="1">
    <location>
        <begin position="274"/>
        <end position="292"/>
    </location>
</feature>
<reference evidence="3" key="1">
    <citation type="submission" date="2019-01" db="EMBL/GenBank/DDBJ databases">
        <title>Cytophagaceae bacterium strain CAR-16.</title>
        <authorList>
            <person name="Chen W.-M."/>
        </authorList>
    </citation>
    <scope>NUCLEOTIDE SEQUENCE [LARGE SCALE GENOMIC DNA]</scope>
    <source>
        <strain evidence="3">WWJ-16</strain>
    </source>
</reference>
<feature type="transmembrane region" description="Helical" evidence="1">
    <location>
        <begin position="376"/>
        <end position="398"/>
    </location>
</feature>
<keyword evidence="1" id="KW-1133">Transmembrane helix</keyword>
<feature type="transmembrane region" description="Helical" evidence="1">
    <location>
        <begin position="304"/>
        <end position="327"/>
    </location>
</feature>
<feature type="transmembrane region" description="Helical" evidence="1">
    <location>
        <begin position="135"/>
        <end position="153"/>
    </location>
</feature>
<protein>
    <submittedName>
        <fullName evidence="2">Uncharacterized protein</fullName>
    </submittedName>
</protein>
<dbReference type="InterPro" id="IPR043742">
    <property type="entry name" value="DUF5687"/>
</dbReference>
<gene>
    <name evidence="2" type="ORF">EQG61_02700</name>
</gene>
<dbReference type="Pfam" id="PF18940">
    <property type="entry name" value="DUF5687"/>
    <property type="match status" value="1"/>
</dbReference>
<feature type="transmembrane region" description="Helical" evidence="1">
    <location>
        <begin position="204"/>
        <end position="225"/>
    </location>
</feature>
<keyword evidence="1" id="KW-0812">Transmembrane</keyword>
<dbReference type="EMBL" id="SBKN01000001">
    <property type="protein sequence ID" value="RXR24370.1"/>
    <property type="molecule type" value="Genomic_DNA"/>
</dbReference>
<proteinExistence type="predicted"/>
<evidence type="ECO:0000313" key="2">
    <source>
        <dbReference type="EMBL" id="RXR24370.1"/>
    </source>
</evidence>
<evidence type="ECO:0000256" key="1">
    <source>
        <dbReference type="SAM" id="Phobius"/>
    </source>
</evidence>
<accession>A0A4V1N310</accession>
<organism evidence="2 3">
    <name type="scientific">Flavobacterium stagni</name>
    <dbReference type="NCBI Taxonomy" id="2506421"/>
    <lineage>
        <taxon>Bacteria</taxon>
        <taxon>Pseudomonadati</taxon>
        <taxon>Bacteroidota</taxon>
        <taxon>Flavobacteriia</taxon>
        <taxon>Flavobacteriales</taxon>
        <taxon>Flavobacteriaceae</taxon>
        <taxon>Flavobacterium</taxon>
    </lineage>
</organism>
<feature type="transmembrane region" description="Helical" evidence="1">
    <location>
        <begin position="21"/>
        <end position="50"/>
    </location>
</feature>
<dbReference type="RefSeq" id="WP_129460347.1">
    <property type="nucleotide sequence ID" value="NZ_SBKN01000001.1"/>
</dbReference>
<name>A0A4V1N310_9FLAO</name>
<dbReference type="Proteomes" id="UP000289857">
    <property type="component" value="Unassembled WGS sequence"/>
</dbReference>
<dbReference type="AlphaFoldDB" id="A0A4V1N310"/>
<sequence length="489" mass="56407">MIRRFLSLEWKSFSRSASFQTNLALKILMGIGALYFIGCFLIMGLAVYPILKEQGYNPVQTINRALIYYLVLDLFIRYFLQKMPVMNIRPMMILPMKKSTVVHFLLGKTFFSFFNVLHAFFFLPFTIMMLYKGEAPLSALSWWLAMWALIYVNNFVNVLINNKDAVFYPVAALVLGSAVAQYYGYFDLTQWTAPFFQALFDQPYLVVIPLAVLALLYWATFRFFYHEMHLDEKLASKSEIAKTEDFSWLNQFGTLGTFLKNDLRLLKRNKRSRTTIIMSVLFIAYGLLFYTNSIEAYKAPAFQMFAAIFCTGGFLFTFGQFVPSWDSAYYPLMMSQNIQYRDYLMSKWWLMVIATFVSTIVASFYLYFGWDVYKMILVGAVFNMGFNAHLVLLGGAFVKTPIDLTTSKQAFGNKQAFNAKTMLISLPKMLLPMVLYSIGYYTHSSDLGVLLVLAAGILGFAFRDKVFTRIERIYKTEKYATIAAYKQKA</sequence>
<dbReference type="OrthoDB" id="1014144at2"/>
<feature type="transmembrane region" description="Helical" evidence="1">
    <location>
        <begin position="62"/>
        <end position="80"/>
    </location>
</feature>
<evidence type="ECO:0000313" key="3">
    <source>
        <dbReference type="Proteomes" id="UP000289857"/>
    </source>
</evidence>
<feature type="transmembrane region" description="Helical" evidence="1">
    <location>
        <begin position="348"/>
        <end position="370"/>
    </location>
</feature>
<comment type="caution">
    <text evidence="2">The sequence shown here is derived from an EMBL/GenBank/DDBJ whole genome shotgun (WGS) entry which is preliminary data.</text>
</comment>
<feature type="transmembrane region" description="Helical" evidence="1">
    <location>
        <begin position="165"/>
        <end position="184"/>
    </location>
</feature>
<feature type="transmembrane region" description="Helical" evidence="1">
    <location>
        <begin position="101"/>
        <end position="123"/>
    </location>
</feature>
<feature type="transmembrane region" description="Helical" evidence="1">
    <location>
        <begin position="447"/>
        <end position="463"/>
    </location>
</feature>
<keyword evidence="3" id="KW-1185">Reference proteome</keyword>